<keyword evidence="4" id="KW-1185">Reference proteome</keyword>
<name>A0AAD9T2K2_9HELO</name>
<sequence>MAFIFTLRSTPFGSMHRRDPQSTGSLPAISEDSVSFLYPRQPPPVPPRAFNRPEFKQFAFGVPPGMNFDGSPPPYSHYSKSADVRGSHGEMLSNPRNRRLKDNKHVVGRGGWKRFAIPATVVTLCLVGLIVGLVIGLQDRNQKSNKNVNDQGGGASGMTSSPRKPAANITFPAGSYRIDTYLSMITTNFTSNPATW</sequence>
<feature type="transmembrane region" description="Helical" evidence="2">
    <location>
        <begin position="115"/>
        <end position="137"/>
    </location>
</feature>
<gene>
    <name evidence="3" type="ORF">QTJ16_003438</name>
</gene>
<keyword evidence="2" id="KW-1133">Transmembrane helix</keyword>
<dbReference type="EMBL" id="JAUBYV010000004">
    <property type="protein sequence ID" value="KAK2627472.1"/>
    <property type="molecule type" value="Genomic_DNA"/>
</dbReference>
<evidence type="ECO:0000256" key="2">
    <source>
        <dbReference type="SAM" id="Phobius"/>
    </source>
</evidence>
<dbReference type="AlphaFoldDB" id="A0AAD9T2K2"/>
<evidence type="ECO:0000256" key="1">
    <source>
        <dbReference type="SAM" id="MobiDB-lite"/>
    </source>
</evidence>
<evidence type="ECO:0000313" key="3">
    <source>
        <dbReference type="EMBL" id="KAK2627472.1"/>
    </source>
</evidence>
<accession>A0AAD9T2K2</accession>
<protein>
    <submittedName>
        <fullName evidence="3">Uncharacterized protein</fullName>
    </submittedName>
</protein>
<keyword evidence="2" id="KW-0472">Membrane</keyword>
<comment type="caution">
    <text evidence="3">The sequence shown here is derived from an EMBL/GenBank/DDBJ whole genome shotgun (WGS) entry which is preliminary data.</text>
</comment>
<evidence type="ECO:0000313" key="4">
    <source>
        <dbReference type="Proteomes" id="UP001285354"/>
    </source>
</evidence>
<feature type="region of interest" description="Disordered" evidence="1">
    <location>
        <begin position="143"/>
        <end position="166"/>
    </location>
</feature>
<keyword evidence="2" id="KW-0812">Transmembrane</keyword>
<organism evidence="3 4">
    <name type="scientific">Diplocarpon rosae</name>
    <dbReference type="NCBI Taxonomy" id="946125"/>
    <lineage>
        <taxon>Eukaryota</taxon>
        <taxon>Fungi</taxon>
        <taxon>Dikarya</taxon>
        <taxon>Ascomycota</taxon>
        <taxon>Pezizomycotina</taxon>
        <taxon>Leotiomycetes</taxon>
        <taxon>Helotiales</taxon>
        <taxon>Drepanopezizaceae</taxon>
        <taxon>Diplocarpon</taxon>
    </lineage>
</organism>
<dbReference type="Proteomes" id="UP001285354">
    <property type="component" value="Unassembled WGS sequence"/>
</dbReference>
<proteinExistence type="predicted"/>
<reference evidence="3" key="1">
    <citation type="submission" date="2023-06" db="EMBL/GenBank/DDBJ databases">
        <title>Draft genome of Marssonina rosae.</title>
        <authorList>
            <person name="Cheng Q."/>
        </authorList>
    </citation>
    <scope>NUCLEOTIDE SEQUENCE</scope>
    <source>
        <strain evidence="3">R4</strain>
    </source>
</reference>